<keyword evidence="2" id="KW-1185">Reference proteome</keyword>
<name>A0AAV4F7I0_9GAST</name>
<dbReference type="Proteomes" id="UP000762676">
    <property type="component" value="Unassembled WGS sequence"/>
</dbReference>
<gene>
    <name evidence="1" type="ORF">ElyMa_003746600</name>
</gene>
<dbReference type="EMBL" id="BMAT01007670">
    <property type="protein sequence ID" value="GFR68934.1"/>
    <property type="molecule type" value="Genomic_DNA"/>
</dbReference>
<sequence>MDVVDPTMVTSARSTSRMPVSKWPVNGKTCTVLRDSRSPSFLIRRGLIAGPVAYTGTTTLRLADGSEKSVQTASFYIEGKTKIALLEVPLYDVILGNVN</sequence>
<organism evidence="1 2">
    <name type="scientific">Elysia marginata</name>
    <dbReference type="NCBI Taxonomy" id="1093978"/>
    <lineage>
        <taxon>Eukaryota</taxon>
        <taxon>Metazoa</taxon>
        <taxon>Spiralia</taxon>
        <taxon>Lophotrochozoa</taxon>
        <taxon>Mollusca</taxon>
        <taxon>Gastropoda</taxon>
        <taxon>Heterobranchia</taxon>
        <taxon>Euthyneura</taxon>
        <taxon>Panpulmonata</taxon>
        <taxon>Sacoglossa</taxon>
        <taxon>Placobranchoidea</taxon>
        <taxon>Plakobranchidae</taxon>
        <taxon>Elysia</taxon>
    </lineage>
</organism>
<evidence type="ECO:0000313" key="2">
    <source>
        <dbReference type="Proteomes" id="UP000762676"/>
    </source>
</evidence>
<protein>
    <submittedName>
        <fullName evidence="1">Uncharacterized protein</fullName>
    </submittedName>
</protein>
<accession>A0AAV4F7I0</accession>
<evidence type="ECO:0000313" key="1">
    <source>
        <dbReference type="EMBL" id="GFR68934.1"/>
    </source>
</evidence>
<comment type="caution">
    <text evidence="1">The sequence shown here is derived from an EMBL/GenBank/DDBJ whole genome shotgun (WGS) entry which is preliminary data.</text>
</comment>
<reference evidence="1 2" key="1">
    <citation type="journal article" date="2021" name="Elife">
        <title>Chloroplast acquisition without the gene transfer in kleptoplastic sea slugs, Plakobranchus ocellatus.</title>
        <authorList>
            <person name="Maeda T."/>
            <person name="Takahashi S."/>
            <person name="Yoshida T."/>
            <person name="Shimamura S."/>
            <person name="Takaki Y."/>
            <person name="Nagai Y."/>
            <person name="Toyoda A."/>
            <person name="Suzuki Y."/>
            <person name="Arimoto A."/>
            <person name="Ishii H."/>
            <person name="Satoh N."/>
            <person name="Nishiyama T."/>
            <person name="Hasebe M."/>
            <person name="Maruyama T."/>
            <person name="Minagawa J."/>
            <person name="Obokata J."/>
            <person name="Shigenobu S."/>
        </authorList>
    </citation>
    <scope>NUCLEOTIDE SEQUENCE [LARGE SCALE GENOMIC DNA]</scope>
</reference>
<proteinExistence type="predicted"/>
<dbReference type="AlphaFoldDB" id="A0AAV4F7I0"/>